<protein>
    <recommendedName>
        <fullName evidence="4">Porin</fullName>
    </recommendedName>
</protein>
<evidence type="ECO:0008006" key="4">
    <source>
        <dbReference type="Google" id="ProtNLM"/>
    </source>
</evidence>
<feature type="signal peptide" evidence="1">
    <location>
        <begin position="1"/>
        <end position="25"/>
    </location>
</feature>
<accession>A0ABS4US71</accession>
<comment type="caution">
    <text evidence="2">The sequence shown here is derived from an EMBL/GenBank/DDBJ whole genome shotgun (WGS) entry which is preliminary data.</text>
</comment>
<feature type="chain" id="PRO_5046503464" description="Porin" evidence="1">
    <location>
        <begin position="26"/>
        <end position="39"/>
    </location>
</feature>
<organism evidence="2 3">
    <name type="scientific">Kribbella aluminosa</name>
    <dbReference type="NCBI Taxonomy" id="416017"/>
    <lineage>
        <taxon>Bacteria</taxon>
        <taxon>Bacillati</taxon>
        <taxon>Actinomycetota</taxon>
        <taxon>Actinomycetes</taxon>
        <taxon>Propionibacteriales</taxon>
        <taxon>Kribbellaceae</taxon>
        <taxon>Kribbella</taxon>
    </lineage>
</organism>
<proteinExistence type="predicted"/>
<keyword evidence="1" id="KW-0732">Signal</keyword>
<keyword evidence="3" id="KW-1185">Reference proteome</keyword>
<evidence type="ECO:0000313" key="2">
    <source>
        <dbReference type="EMBL" id="MBP2354473.1"/>
    </source>
</evidence>
<evidence type="ECO:0000313" key="3">
    <source>
        <dbReference type="Proteomes" id="UP000755585"/>
    </source>
</evidence>
<sequence>MIKKLLAVVGVALLAVAATPLTASATSESPACQLVQACW</sequence>
<dbReference type="EMBL" id="JAGINT010000002">
    <property type="protein sequence ID" value="MBP2354473.1"/>
    <property type="molecule type" value="Genomic_DNA"/>
</dbReference>
<gene>
    <name evidence="2" type="ORF">JOF29_005583</name>
</gene>
<dbReference type="Proteomes" id="UP000755585">
    <property type="component" value="Unassembled WGS sequence"/>
</dbReference>
<name>A0ABS4US71_9ACTN</name>
<reference evidence="2 3" key="1">
    <citation type="submission" date="2021-03" db="EMBL/GenBank/DDBJ databases">
        <title>Sequencing the genomes of 1000 actinobacteria strains.</title>
        <authorList>
            <person name="Klenk H.-P."/>
        </authorList>
    </citation>
    <scope>NUCLEOTIDE SEQUENCE [LARGE SCALE GENOMIC DNA]</scope>
    <source>
        <strain evidence="2 3">DSM 18824</strain>
    </source>
</reference>
<evidence type="ECO:0000256" key="1">
    <source>
        <dbReference type="SAM" id="SignalP"/>
    </source>
</evidence>